<organism evidence="10 11">
    <name type="scientific">Littorina saxatilis</name>
    <dbReference type="NCBI Taxonomy" id="31220"/>
    <lineage>
        <taxon>Eukaryota</taxon>
        <taxon>Metazoa</taxon>
        <taxon>Spiralia</taxon>
        <taxon>Lophotrochozoa</taxon>
        <taxon>Mollusca</taxon>
        <taxon>Gastropoda</taxon>
        <taxon>Caenogastropoda</taxon>
        <taxon>Littorinimorpha</taxon>
        <taxon>Littorinoidea</taxon>
        <taxon>Littorinidae</taxon>
        <taxon>Littorina</taxon>
    </lineage>
</organism>
<dbReference type="PANTHER" id="PTHR11616:SF236">
    <property type="entry name" value="TRANSPORTER"/>
    <property type="match status" value="1"/>
</dbReference>
<feature type="compositionally biased region" description="Polar residues" evidence="8">
    <location>
        <begin position="672"/>
        <end position="687"/>
    </location>
</feature>
<comment type="similarity">
    <text evidence="7">Belongs to the sodium:neurotransmitter symporter (SNF) (TC 2.A.22) family.</text>
</comment>
<dbReference type="InterPro" id="IPR000175">
    <property type="entry name" value="Na/ntran_symport"/>
</dbReference>
<evidence type="ECO:0000256" key="5">
    <source>
        <dbReference type="ARBA" id="ARBA00023136"/>
    </source>
</evidence>
<dbReference type="AlphaFoldDB" id="A0AAN9AV65"/>
<feature type="transmembrane region" description="Helical" evidence="9">
    <location>
        <begin position="512"/>
        <end position="535"/>
    </location>
</feature>
<feature type="binding site" evidence="6">
    <location>
        <position position="49"/>
    </location>
    <ligand>
        <name>Na(+)</name>
        <dbReference type="ChEBI" id="CHEBI:29101"/>
        <label>2</label>
    </ligand>
</feature>
<feature type="transmembrane region" description="Helical" evidence="9">
    <location>
        <begin position="252"/>
        <end position="272"/>
    </location>
</feature>
<dbReference type="GO" id="GO:0005886">
    <property type="term" value="C:plasma membrane"/>
    <property type="evidence" value="ECO:0007669"/>
    <property type="project" value="TreeGrafter"/>
</dbReference>
<keyword evidence="3 7" id="KW-0812">Transmembrane</keyword>
<dbReference type="GO" id="GO:0089718">
    <property type="term" value="P:amino acid import across plasma membrane"/>
    <property type="evidence" value="ECO:0007669"/>
    <property type="project" value="TreeGrafter"/>
</dbReference>
<gene>
    <name evidence="10" type="ORF">V1264_007437</name>
</gene>
<dbReference type="Pfam" id="PF00209">
    <property type="entry name" value="SNF"/>
    <property type="match status" value="1"/>
</dbReference>
<feature type="compositionally biased region" description="Basic and acidic residues" evidence="8">
    <location>
        <begin position="688"/>
        <end position="697"/>
    </location>
</feature>
<dbReference type="GO" id="GO:0046872">
    <property type="term" value="F:metal ion binding"/>
    <property type="evidence" value="ECO:0007669"/>
    <property type="project" value="UniProtKB-KW"/>
</dbReference>
<feature type="binding site" evidence="6">
    <location>
        <position position="56"/>
    </location>
    <ligand>
        <name>Na(+)</name>
        <dbReference type="ChEBI" id="CHEBI:29101"/>
        <label>1</label>
    </ligand>
</feature>
<dbReference type="GO" id="GO:0005283">
    <property type="term" value="F:amino acid:sodium symporter activity"/>
    <property type="evidence" value="ECO:0007669"/>
    <property type="project" value="TreeGrafter"/>
</dbReference>
<evidence type="ECO:0000256" key="1">
    <source>
        <dbReference type="ARBA" id="ARBA00004141"/>
    </source>
</evidence>
<feature type="binding site" evidence="6">
    <location>
        <position position="408"/>
    </location>
    <ligand>
        <name>Na(+)</name>
        <dbReference type="ChEBI" id="CHEBI:29101"/>
        <label>1</label>
    </ligand>
</feature>
<feature type="compositionally biased region" description="Polar residues" evidence="8">
    <location>
        <begin position="701"/>
        <end position="715"/>
    </location>
</feature>
<evidence type="ECO:0000256" key="9">
    <source>
        <dbReference type="SAM" id="Phobius"/>
    </source>
</evidence>
<evidence type="ECO:0000313" key="11">
    <source>
        <dbReference type="Proteomes" id="UP001374579"/>
    </source>
</evidence>
<dbReference type="InterPro" id="IPR037272">
    <property type="entry name" value="SNS_sf"/>
</dbReference>
<sequence>MTSSSKTDADVSSHLASARYTKEYDDLPEHTVVRERFSTQKQAFFTFLGYTVGPGNVWRFPYLVLKNGGAVFVLMYVLIVALIGVPMLFMEFSLGQFSGKDHIKVWDLNPAFRGVGFSMSFVGLLMTFQFQIFMAHCLLFAVTSFSHTFPWNKCEADWKGCFDTYADLKDIIRCNKTSVKGDNCLCVQPTYVPDDCVEKNNVAAEFYYRFTLLGEGKPSYGTPSWRIVLLLMVSWTLTTVCTFRGIRTTNKVIYAIVIVPYVALVVLMTIAASQEGAGTGVDFLFTNFNWGRLLSINTWMDAVGHTFLSLSSNTGLVYVLGSYYVFETMPHINVIAAATMDTLTSLVASAVVFLTLGQAAYQAGPGFSIEDIVKSDLNLAFVAYPASLLSLPIHHVWSFIFFVMLYVLALDSMFGLLEVTMTYLQDDFRAVRRRTVLCRVIFSAFCFLVDVFLATPGGYDVMMTFDAYGISICLPFIGLVEIVAIMWAYGFQKWVDDLEYMTGIQVPFVPGLFFLYVIFIPVFLFSLFVVTLVKFDPPRASHLNRDLGIVCAILILLPIPLWLILHTWSICRRKRTKKFTFAMWIKRMVRPSRRWGPNDGSNTLRDVDSVFADIFPALRSRRVRRRESKEKKFALSVDDFEKQVETFYGSSNKVDSCTGAAGAGDSRESKRTSFNLSSTPNTSSSKPGTEESKDMQESRLAVQQKNQLVQGSSNSIKEEEEQKEEEQKEKKDV</sequence>
<comment type="caution">
    <text evidence="10">The sequence shown here is derived from an EMBL/GenBank/DDBJ whole genome shotgun (WGS) entry which is preliminary data.</text>
</comment>
<dbReference type="GO" id="GO:0015187">
    <property type="term" value="F:glycine transmembrane transporter activity"/>
    <property type="evidence" value="ECO:0007669"/>
    <property type="project" value="TreeGrafter"/>
</dbReference>
<dbReference type="EMBL" id="JBAMIC010000019">
    <property type="protein sequence ID" value="KAK7093742.1"/>
    <property type="molecule type" value="Genomic_DNA"/>
</dbReference>
<feature type="transmembrane region" description="Helical" evidence="9">
    <location>
        <begin position="332"/>
        <end position="356"/>
    </location>
</feature>
<evidence type="ECO:0000313" key="10">
    <source>
        <dbReference type="EMBL" id="KAK7093742.1"/>
    </source>
</evidence>
<dbReference type="GO" id="GO:0015179">
    <property type="term" value="F:L-amino acid transmembrane transporter activity"/>
    <property type="evidence" value="ECO:0007669"/>
    <property type="project" value="TreeGrafter"/>
</dbReference>
<evidence type="ECO:0000256" key="8">
    <source>
        <dbReference type="SAM" id="MobiDB-lite"/>
    </source>
</evidence>
<dbReference type="PROSITE" id="PS00610">
    <property type="entry name" value="NA_NEUROTRAN_SYMP_1"/>
    <property type="match status" value="1"/>
</dbReference>
<evidence type="ECO:0000256" key="4">
    <source>
        <dbReference type="ARBA" id="ARBA00022989"/>
    </source>
</evidence>
<keyword evidence="5 9" id="KW-0472">Membrane</keyword>
<keyword evidence="7" id="KW-0769">Symport</keyword>
<feature type="transmembrane region" description="Helical" evidence="9">
    <location>
        <begin position="117"/>
        <end position="142"/>
    </location>
</feature>
<keyword evidence="11" id="KW-1185">Reference proteome</keyword>
<feature type="binding site" evidence="6">
    <location>
        <position position="52"/>
    </location>
    <ligand>
        <name>Na(+)</name>
        <dbReference type="ChEBI" id="CHEBI:29101"/>
        <label>1</label>
    </ligand>
</feature>
<name>A0AAN9AV65_9CAEN</name>
<dbReference type="SUPFAM" id="SSF161070">
    <property type="entry name" value="SNF-like"/>
    <property type="match status" value="1"/>
</dbReference>
<protein>
    <recommendedName>
        <fullName evidence="7">Transporter</fullName>
    </recommendedName>
</protein>
<feature type="transmembrane region" description="Helical" evidence="9">
    <location>
        <begin position="467"/>
        <end position="491"/>
    </location>
</feature>
<dbReference type="PROSITE" id="PS50267">
    <property type="entry name" value="NA_NEUROTRAN_SYMP_3"/>
    <property type="match status" value="1"/>
</dbReference>
<comment type="subcellular location">
    <subcellularLocation>
        <location evidence="1">Membrane</location>
        <topology evidence="1">Multi-pass membrane protein</topology>
    </subcellularLocation>
</comment>
<evidence type="ECO:0000256" key="6">
    <source>
        <dbReference type="PIRSR" id="PIRSR600175-1"/>
    </source>
</evidence>
<feature type="transmembrane region" description="Helical" evidence="9">
    <location>
        <begin position="436"/>
        <end position="455"/>
    </location>
</feature>
<feature type="transmembrane region" description="Helical" evidence="9">
    <location>
        <begin position="227"/>
        <end position="246"/>
    </location>
</feature>
<dbReference type="PANTHER" id="PTHR11616">
    <property type="entry name" value="SODIUM/CHLORIDE DEPENDENT TRANSPORTER"/>
    <property type="match status" value="1"/>
</dbReference>
<dbReference type="CDD" id="cd10324">
    <property type="entry name" value="SLC6sbd"/>
    <property type="match status" value="1"/>
</dbReference>
<evidence type="ECO:0000256" key="2">
    <source>
        <dbReference type="ARBA" id="ARBA00022448"/>
    </source>
</evidence>
<feature type="binding site" evidence="6">
    <location>
        <position position="309"/>
    </location>
    <ligand>
        <name>Na(+)</name>
        <dbReference type="ChEBI" id="CHEBI:29101"/>
        <label>1</label>
    </ligand>
</feature>
<feature type="transmembrane region" description="Helical" evidence="9">
    <location>
        <begin position="399"/>
        <end position="424"/>
    </location>
</feature>
<feature type="transmembrane region" description="Helical" evidence="9">
    <location>
        <begin position="302"/>
        <end position="326"/>
    </location>
</feature>
<keyword evidence="4 9" id="KW-1133">Transmembrane helix</keyword>
<keyword evidence="2 7" id="KW-0813">Transport</keyword>
<proteinExistence type="inferred from homology"/>
<keyword evidence="6" id="KW-0915">Sodium</keyword>
<dbReference type="PRINTS" id="PR00176">
    <property type="entry name" value="NANEUSMPORT"/>
</dbReference>
<feature type="region of interest" description="Disordered" evidence="8">
    <location>
        <begin position="655"/>
        <end position="733"/>
    </location>
</feature>
<dbReference type="Proteomes" id="UP001374579">
    <property type="component" value="Unassembled WGS sequence"/>
</dbReference>
<feature type="binding site" evidence="6">
    <location>
        <position position="411"/>
    </location>
    <ligand>
        <name>Na(+)</name>
        <dbReference type="ChEBI" id="CHEBI:29101"/>
        <label>1</label>
    </ligand>
</feature>
<feature type="transmembrane region" description="Helical" evidence="9">
    <location>
        <begin position="69"/>
        <end position="89"/>
    </location>
</feature>
<accession>A0AAN9AV65</accession>
<keyword evidence="6" id="KW-0479">Metal-binding</keyword>
<reference evidence="10 11" key="1">
    <citation type="submission" date="2024-02" db="EMBL/GenBank/DDBJ databases">
        <title>Chromosome-scale genome assembly of the rough periwinkle Littorina saxatilis.</title>
        <authorList>
            <person name="De Jode A."/>
            <person name="Faria R."/>
            <person name="Formenti G."/>
            <person name="Sims Y."/>
            <person name="Smith T.P."/>
            <person name="Tracey A."/>
            <person name="Wood J.M.D."/>
            <person name="Zagrodzka Z.B."/>
            <person name="Johannesson K."/>
            <person name="Butlin R.K."/>
            <person name="Leder E.H."/>
        </authorList>
    </citation>
    <scope>NUCLEOTIDE SEQUENCE [LARGE SCALE GENOMIC DNA]</scope>
    <source>
        <strain evidence="10">Snail1</strain>
        <tissue evidence="10">Muscle</tissue>
    </source>
</reference>
<feature type="transmembrane region" description="Helical" evidence="9">
    <location>
        <begin position="547"/>
        <end position="568"/>
    </location>
</feature>
<evidence type="ECO:0000256" key="7">
    <source>
        <dbReference type="RuleBase" id="RU003732"/>
    </source>
</evidence>
<feature type="binding site" evidence="6">
    <location>
        <position position="412"/>
    </location>
    <ligand>
        <name>Na(+)</name>
        <dbReference type="ChEBI" id="CHEBI:29101"/>
        <label>1</label>
    </ligand>
</feature>
<evidence type="ECO:0000256" key="3">
    <source>
        <dbReference type="ARBA" id="ARBA00022692"/>
    </source>
</evidence>